<feature type="transmembrane region" description="Helical" evidence="1">
    <location>
        <begin position="21"/>
        <end position="43"/>
    </location>
</feature>
<dbReference type="EMBL" id="PITI01001496">
    <property type="protein sequence ID" value="TBU00908.1"/>
    <property type="molecule type" value="Genomic_DNA"/>
</dbReference>
<gene>
    <name evidence="2" type="ORF">CWI36_1496p0010</name>
</gene>
<dbReference type="VEuPathDB" id="MicrosporidiaDB:CWI39_0415p0020"/>
<keyword evidence="1" id="KW-0812">Transmembrane</keyword>
<name>A0A4Q9L0P3_9MICR</name>
<sequence>MFLNFDLKNIEKSCLKNIDNWILISVIYFLLSVNSTTVSFFVINEENCISNLLVSDLTLEMIFFSNKSVEWITNEGKITIFKNNIVRYESTNTETKYYNPSILAIPYKNNMLLNSKYIKNKFELEKANIRIFFKDVSYSSLLLFLKLVNEPDYIVNQIKIEAFMDILIILSILDIDSSKEKNIFLKYIFLNVIYGMQNINSISTIEQYWANSQGNVVKKSVCIDLFVFLISIITFNDKTAQQFIVFSEKTNLAFKYVDLYSDTYSIIKKNENDKLFLRLDDFSIDKLCKIARIDYLLKSYGLLFKITKLDLLYIIFQKEDTYTKAFALLSDINFKTEKLYVHSIRNTMKLFFWKNFNQLTNELKVLKLRSSFKAEELIKMLDQCVKIKKITLYTNIMNVEILSIMINFSSKNPSVSFKVFCLIFGFLDMNFSIFESITDKICVYIHIIKLGSEIIKIPTELLPFLHKYKLEYEYSENFKPFMCIVLLECSRFKYFGFDYSKHSSPFKLEDSFFTPLRYLDTMKYFSLENIIINDEFLMFVLESATIKTLEITNFVCNYDFKHFLKNKTLNHNLRSISLTHSLSKVDSNLILCFERFYGISHLKLQNIDWISSKTKSFHEYIFRLVSYKDNKIYLKCLEIDEALNNNKMFNNLLFLSETYGYTNIKKIEYRVYEISEIEYSFFNQMTKLENIFIEVRNTTASINFKKLFCNIELFNTIILISIHVNRIFKEDTGIFKKFKFLAILYFEFKILDFDTISNIKKRDFKNIQIHISPNRAERSVEINNYLDSEFKINFS</sequence>
<evidence type="ECO:0000313" key="2">
    <source>
        <dbReference type="EMBL" id="TBU00908.1"/>
    </source>
</evidence>
<dbReference type="VEuPathDB" id="MicrosporidiaDB:CWI36_1496p0010"/>
<organism evidence="2 3">
    <name type="scientific">Hamiltosporidium magnivora</name>
    <dbReference type="NCBI Taxonomy" id="148818"/>
    <lineage>
        <taxon>Eukaryota</taxon>
        <taxon>Fungi</taxon>
        <taxon>Fungi incertae sedis</taxon>
        <taxon>Microsporidia</taxon>
        <taxon>Dubosqiidae</taxon>
        <taxon>Hamiltosporidium</taxon>
    </lineage>
</organism>
<dbReference type="Proteomes" id="UP000291404">
    <property type="component" value="Unassembled WGS sequence"/>
</dbReference>
<protein>
    <submittedName>
        <fullName evidence="2">Uncharacterized protein</fullName>
    </submittedName>
</protein>
<keyword evidence="1" id="KW-1133">Transmembrane helix</keyword>
<dbReference type="AlphaFoldDB" id="A0A4Q9L0P3"/>
<keyword evidence="1" id="KW-0472">Membrane</keyword>
<evidence type="ECO:0000313" key="3">
    <source>
        <dbReference type="Proteomes" id="UP000291404"/>
    </source>
</evidence>
<reference evidence="2 3" key="1">
    <citation type="submission" date="2017-12" db="EMBL/GenBank/DDBJ databases">
        <authorList>
            <person name="Pombert J.-F."/>
            <person name="Haag K.L."/>
            <person name="Ebert D."/>
        </authorList>
    </citation>
    <scope>NUCLEOTIDE SEQUENCE [LARGE SCALE GENOMIC DNA]</scope>
    <source>
        <strain evidence="2">BE-OM-2</strain>
    </source>
</reference>
<comment type="caution">
    <text evidence="2">The sequence shown here is derived from an EMBL/GenBank/DDBJ whole genome shotgun (WGS) entry which is preliminary data.</text>
</comment>
<proteinExistence type="predicted"/>
<accession>A0A4Q9L0P3</accession>
<evidence type="ECO:0000256" key="1">
    <source>
        <dbReference type="SAM" id="Phobius"/>
    </source>
</evidence>
<keyword evidence="3" id="KW-1185">Reference proteome</keyword>